<organism evidence="1 2">
    <name type="scientific">Polarella glacialis</name>
    <name type="common">Dinoflagellate</name>
    <dbReference type="NCBI Taxonomy" id="89957"/>
    <lineage>
        <taxon>Eukaryota</taxon>
        <taxon>Sar</taxon>
        <taxon>Alveolata</taxon>
        <taxon>Dinophyceae</taxon>
        <taxon>Suessiales</taxon>
        <taxon>Suessiaceae</taxon>
        <taxon>Polarella</taxon>
    </lineage>
</organism>
<sequence>MVGRFLTSARIVDQIADVTMPLLSVVCVGEAGNTFHLGARPGYIENAASGTPPASAPRSRTREVCITICGCGSRCLLLAPRASLVAGSKLRKEPTHKTASPSV</sequence>
<keyword evidence="2" id="KW-1185">Reference proteome</keyword>
<evidence type="ECO:0000313" key="1">
    <source>
        <dbReference type="EMBL" id="CAE8601193.1"/>
    </source>
</evidence>
<dbReference type="Proteomes" id="UP000654075">
    <property type="component" value="Unassembled WGS sequence"/>
</dbReference>
<gene>
    <name evidence="1" type="ORF">PGLA1383_LOCUS19489</name>
</gene>
<dbReference type="EMBL" id="CAJNNV010012901">
    <property type="protein sequence ID" value="CAE8601193.1"/>
    <property type="molecule type" value="Genomic_DNA"/>
</dbReference>
<evidence type="ECO:0000313" key="2">
    <source>
        <dbReference type="Proteomes" id="UP000654075"/>
    </source>
</evidence>
<name>A0A813ENS9_POLGL</name>
<protein>
    <submittedName>
        <fullName evidence="1">Uncharacterized protein</fullName>
    </submittedName>
</protein>
<accession>A0A813ENS9</accession>
<comment type="caution">
    <text evidence="1">The sequence shown here is derived from an EMBL/GenBank/DDBJ whole genome shotgun (WGS) entry which is preliminary data.</text>
</comment>
<proteinExistence type="predicted"/>
<dbReference type="AlphaFoldDB" id="A0A813ENS9"/>
<reference evidence="1" key="1">
    <citation type="submission" date="2021-02" db="EMBL/GenBank/DDBJ databases">
        <authorList>
            <person name="Dougan E. K."/>
            <person name="Rhodes N."/>
            <person name="Thang M."/>
            <person name="Chan C."/>
        </authorList>
    </citation>
    <scope>NUCLEOTIDE SEQUENCE</scope>
</reference>